<dbReference type="Gene3D" id="1.25.40.10">
    <property type="entry name" value="Tetratricopeptide repeat domain"/>
    <property type="match status" value="1"/>
</dbReference>
<gene>
    <name evidence="2" type="ORF">Glove_478g4</name>
</gene>
<feature type="repeat" description="TPR" evidence="1">
    <location>
        <begin position="83"/>
        <end position="116"/>
    </location>
</feature>
<organism evidence="2 3">
    <name type="scientific">Diversispora epigaea</name>
    <dbReference type="NCBI Taxonomy" id="1348612"/>
    <lineage>
        <taxon>Eukaryota</taxon>
        <taxon>Fungi</taxon>
        <taxon>Fungi incertae sedis</taxon>
        <taxon>Mucoromycota</taxon>
        <taxon>Glomeromycotina</taxon>
        <taxon>Glomeromycetes</taxon>
        <taxon>Diversisporales</taxon>
        <taxon>Diversisporaceae</taxon>
        <taxon>Diversispora</taxon>
    </lineage>
</organism>
<dbReference type="SMART" id="SM00028">
    <property type="entry name" value="TPR"/>
    <property type="match status" value="2"/>
</dbReference>
<sequence length="279" mass="31446">MKLIGAKKVLSFLKRSSSSSKVHSEDQQSGLATESSDRRSTRKSLFRHLKITKFQINYAKDFGNEKQVVHYCTKYLDDFPTSYSTLCDRAEAYCKLKKYSRAIDDLSSAILLKPQRSTAWYLRGVAKGLKKSYADALFDLNKAIMFDPNNCLALKCRAYCHYMLESYEEALCDLKLAIISGCGDEATYINKTNIMRILKNSTNKDLEVGSKNAYCHYMLESYEEALCDLKLAIISGCGDEATYINKTNIMRILKNSTNKDLEVGSKNGVNDIKGKGKAL</sequence>
<keyword evidence="3" id="KW-1185">Reference proteome</keyword>
<dbReference type="EMBL" id="PQFF01000417">
    <property type="protein sequence ID" value="RHZ51425.1"/>
    <property type="molecule type" value="Genomic_DNA"/>
</dbReference>
<dbReference type="PANTHER" id="PTHR44749">
    <property type="entry name" value="SUPPRESSOR OF RPS4-RLD 1"/>
    <property type="match status" value="1"/>
</dbReference>
<dbReference type="GO" id="GO:0045892">
    <property type="term" value="P:negative regulation of DNA-templated transcription"/>
    <property type="evidence" value="ECO:0007669"/>
    <property type="project" value="InterPro"/>
</dbReference>
<comment type="caution">
    <text evidence="2">The sequence shown here is derived from an EMBL/GenBank/DDBJ whole genome shotgun (WGS) entry which is preliminary data.</text>
</comment>
<protein>
    <submittedName>
        <fullName evidence="2">Uncharacterized protein</fullName>
    </submittedName>
</protein>
<name>A0A397GKL5_9GLOM</name>
<dbReference type="InterPro" id="IPR044650">
    <property type="entry name" value="SRFR1-like"/>
</dbReference>
<accession>A0A397GKL5</accession>
<dbReference type="Proteomes" id="UP000266861">
    <property type="component" value="Unassembled WGS sequence"/>
</dbReference>
<dbReference type="AlphaFoldDB" id="A0A397GKL5"/>
<dbReference type="PROSITE" id="PS50005">
    <property type="entry name" value="TPR"/>
    <property type="match status" value="2"/>
</dbReference>
<evidence type="ECO:0000256" key="1">
    <source>
        <dbReference type="PROSITE-ProRule" id="PRU00339"/>
    </source>
</evidence>
<feature type="repeat" description="TPR" evidence="1">
    <location>
        <begin position="117"/>
        <end position="150"/>
    </location>
</feature>
<reference evidence="2 3" key="1">
    <citation type="submission" date="2018-08" db="EMBL/GenBank/DDBJ databases">
        <title>Genome and evolution of the arbuscular mycorrhizal fungus Diversispora epigaea (formerly Glomus versiforme) and its bacterial endosymbionts.</title>
        <authorList>
            <person name="Sun X."/>
            <person name="Fei Z."/>
            <person name="Harrison M."/>
        </authorList>
    </citation>
    <scope>NUCLEOTIDE SEQUENCE [LARGE SCALE GENOMIC DNA]</scope>
    <source>
        <strain evidence="2 3">IT104</strain>
    </source>
</reference>
<dbReference type="STRING" id="1348612.A0A397GKL5"/>
<dbReference type="PANTHER" id="PTHR44749:SF1">
    <property type="entry name" value="TETRATRICOPEPTIDE-LIKE HELICAL DOMAIN-CONTAINING PROTEIN"/>
    <property type="match status" value="1"/>
</dbReference>
<evidence type="ECO:0000313" key="2">
    <source>
        <dbReference type="EMBL" id="RHZ51425.1"/>
    </source>
</evidence>
<keyword evidence="1" id="KW-0802">TPR repeat</keyword>
<proteinExistence type="predicted"/>
<dbReference type="OrthoDB" id="629492at2759"/>
<dbReference type="SUPFAM" id="SSF48452">
    <property type="entry name" value="TPR-like"/>
    <property type="match status" value="1"/>
</dbReference>
<dbReference type="InterPro" id="IPR019734">
    <property type="entry name" value="TPR_rpt"/>
</dbReference>
<evidence type="ECO:0000313" key="3">
    <source>
        <dbReference type="Proteomes" id="UP000266861"/>
    </source>
</evidence>
<dbReference type="InterPro" id="IPR011990">
    <property type="entry name" value="TPR-like_helical_dom_sf"/>
</dbReference>